<dbReference type="AlphaFoldDB" id="A0A0N9ID27"/>
<dbReference type="KEGG" id="kphy:AOZ06_44240"/>
<accession>A0A0N9ID27</accession>
<dbReference type="STRING" id="860235.AOZ06_44240"/>
<name>A0A0N9ID27_9PSEU</name>
<dbReference type="InterPro" id="IPR001667">
    <property type="entry name" value="DDH_dom"/>
</dbReference>
<organism evidence="3 4">
    <name type="scientific">Kibdelosporangium phytohabitans</name>
    <dbReference type="NCBI Taxonomy" id="860235"/>
    <lineage>
        <taxon>Bacteria</taxon>
        <taxon>Bacillati</taxon>
        <taxon>Actinomycetota</taxon>
        <taxon>Actinomycetes</taxon>
        <taxon>Pseudonocardiales</taxon>
        <taxon>Pseudonocardiaceae</taxon>
        <taxon>Kibdelosporangium</taxon>
    </lineage>
</organism>
<dbReference type="EMBL" id="CP012752">
    <property type="protein sequence ID" value="ALG12941.1"/>
    <property type="molecule type" value="Genomic_DNA"/>
</dbReference>
<dbReference type="RefSeq" id="WP_054294832.1">
    <property type="nucleotide sequence ID" value="NZ_CP012752.1"/>
</dbReference>
<dbReference type="InterPro" id="IPR003156">
    <property type="entry name" value="DHHA1_dom"/>
</dbReference>
<dbReference type="OrthoDB" id="9803668at2"/>
<proteinExistence type="predicted"/>
<dbReference type="GO" id="GO:0003676">
    <property type="term" value="F:nucleic acid binding"/>
    <property type="evidence" value="ECO:0007669"/>
    <property type="project" value="InterPro"/>
</dbReference>
<sequence length="323" mass="33686">MSDLDGAVELLQTATDVTLLAHVNPDADALGSALALGLALHRRGATVRVSFGSPDTVPESLLPLDYAGLLVPAADVPEIAPLVIALDTGSVARLGKLGDRVANTINAGGRVLVVDHHASNTFYGTHHVVDDTAVATAALVASLLDALGVELDKELASCVYAGIVTDSGSFRRATPETHRLAARLLAAGVDPDKTARELMEAHPFSFLPMLSTVLGRAKLDTSAAGGRGVVYTYVTLEDSADVRPEEVESVVEIVRSAREAEVAVVFKEMQPLSWTVSLRSVSDVDVKDVATALGGGGHRRAAGYSAEGPVEPLIESVLAMLSR</sequence>
<dbReference type="Pfam" id="PF02272">
    <property type="entry name" value="DHHA1"/>
    <property type="match status" value="1"/>
</dbReference>
<dbReference type="Gene3D" id="3.90.1640.10">
    <property type="entry name" value="inorganic pyrophosphatase (n-terminal core)"/>
    <property type="match status" value="1"/>
</dbReference>
<evidence type="ECO:0000259" key="2">
    <source>
        <dbReference type="Pfam" id="PF02272"/>
    </source>
</evidence>
<dbReference type="PANTHER" id="PTHR47618:SF1">
    <property type="entry name" value="BIFUNCTIONAL OLIGORIBONUCLEASE AND PAP PHOSPHATASE NRNA"/>
    <property type="match status" value="1"/>
</dbReference>
<reference evidence="3 4" key="1">
    <citation type="submission" date="2015-07" db="EMBL/GenBank/DDBJ databases">
        <title>Genome sequencing of Kibdelosporangium phytohabitans.</title>
        <authorList>
            <person name="Qin S."/>
            <person name="Xing K."/>
        </authorList>
    </citation>
    <scope>NUCLEOTIDE SEQUENCE [LARGE SCALE GENOMIC DNA]</scope>
    <source>
        <strain evidence="3 4">KLBMP1111</strain>
    </source>
</reference>
<feature type="domain" description="DDH" evidence="1">
    <location>
        <begin position="17"/>
        <end position="163"/>
    </location>
</feature>
<evidence type="ECO:0000259" key="1">
    <source>
        <dbReference type="Pfam" id="PF01368"/>
    </source>
</evidence>
<protein>
    <submittedName>
        <fullName evidence="3">Phosphoesterase</fullName>
    </submittedName>
</protein>
<gene>
    <name evidence="3" type="ORF">AOZ06_44240</name>
</gene>
<dbReference type="SUPFAM" id="SSF64182">
    <property type="entry name" value="DHH phosphoesterases"/>
    <property type="match status" value="1"/>
</dbReference>
<evidence type="ECO:0000313" key="4">
    <source>
        <dbReference type="Proteomes" id="UP000063699"/>
    </source>
</evidence>
<keyword evidence="4" id="KW-1185">Reference proteome</keyword>
<dbReference type="Proteomes" id="UP000063699">
    <property type="component" value="Chromosome"/>
</dbReference>
<dbReference type="InterPro" id="IPR038763">
    <property type="entry name" value="DHH_sf"/>
</dbReference>
<evidence type="ECO:0000313" key="3">
    <source>
        <dbReference type="EMBL" id="ALG12941.1"/>
    </source>
</evidence>
<feature type="domain" description="DHHA1" evidence="2">
    <location>
        <begin position="229"/>
        <end position="318"/>
    </location>
</feature>
<dbReference type="Gene3D" id="3.10.310.30">
    <property type="match status" value="1"/>
</dbReference>
<dbReference type="PANTHER" id="PTHR47618">
    <property type="entry name" value="BIFUNCTIONAL OLIGORIBONUCLEASE AND PAP PHOSPHATASE NRNA"/>
    <property type="match status" value="1"/>
</dbReference>
<dbReference type="Pfam" id="PF01368">
    <property type="entry name" value="DHH"/>
    <property type="match status" value="1"/>
</dbReference>
<dbReference type="InterPro" id="IPR051319">
    <property type="entry name" value="Oligoribo/pAp-PDE_c-di-AMP_PDE"/>
</dbReference>